<reference evidence="6 7" key="1">
    <citation type="submission" date="2020-08" db="EMBL/GenBank/DDBJ databases">
        <title>Genomic Encyclopedia of Type Strains, Phase IV (KMG-IV): sequencing the most valuable type-strain genomes for metagenomic binning, comparative biology and taxonomic classification.</title>
        <authorList>
            <person name="Goeker M."/>
        </authorList>
    </citation>
    <scope>NUCLEOTIDE SEQUENCE [LARGE SCALE GENOMIC DNA]</scope>
    <source>
        <strain evidence="6 7">DSM 23240</strain>
    </source>
</reference>
<keyword evidence="7" id="KW-1185">Reference proteome</keyword>
<feature type="chain" id="PRO_5032528043" evidence="4">
    <location>
        <begin position="37"/>
        <end position="313"/>
    </location>
</feature>
<dbReference type="Gene3D" id="3.40.190.10">
    <property type="entry name" value="Periplasmic binding protein-like II"/>
    <property type="match status" value="2"/>
</dbReference>
<dbReference type="AlphaFoldDB" id="A0A840RSD8"/>
<dbReference type="GO" id="GO:0006865">
    <property type="term" value="P:amino acid transport"/>
    <property type="evidence" value="ECO:0007669"/>
    <property type="project" value="TreeGrafter"/>
</dbReference>
<evidence type="ECO:0000259" key="5">
    <source>
        <dbReference type="SMART" id="SM00062"/>
    </source>
</evidence>
<evidence type="ECO:0000313" key="7">
    <source>
        <dbReference type="Proteomes" id="UP000571084"/>
    </source>
</evidence>
<dbReference type="SMART" id="SM00062">
    <property type="entry name" value="PBPb"/>
    <property type="match status" value="1"/>
</dbReference>
<dbReference type="Proteomes" id="UP000571084">
    <property type="component" value="Unassembled WGS sequence"/>
</dbReference>
<dbReference type="InterPro" id="IPR001638">
    <property type="entry name" value="Solute-binding_3/MltF_N"/>
</dbReference>
<feature type="domain" description="Solute-binding protein family 3/N-terminal" evidence="5">
    <location>
        <begin position="51"/>
        <end position="283"/>
    </location>
</feature>
<gene>
    <name evidence="6" type="ORF">HNR39_001907</name>
</gene>
<dbReference type="SUPFAM" id="SSF53850">
    <property type="entry name" value="Periplasmic binding protein-like II"/>
    <property type="match status" value="1"/>
</dbReference>
<dbReference type="GO" id="GO:0005576">
    <property type="term" value="C:extracellular region"/>
    <property type="evidence" value="ECO:0007669"/>
    <property type="project" value="TreeGrafter"/>
</dbReference>
<dbReference type="InterPro" id="IPR051455">
    <property type="entry name" value="Bact_solute-bind_prot3"/>
</dbReference>
<organism evidence="6 7">
    <name type="scientific">Glaciimonas immobilis</name>
    <dbReference type="NCBI Taxonomy" id="728004"/>
    <lineage>
        <taxon>Bacteria</taxon>
        <taxon>Pseudomonadati</taxon>
        <taxon>Pseudomonadota</taxon>
        <taxon>Betaproteobacteria</taxon>
        <taxon>Burkholderiales</taxon>
        <taxon>Oxalobacteraceae</taxon>
        <taxon>Glaciimonas</taxon>
    </lineage>
</organism>
<evidence type="ECO:0000313" key="6">
    <source>
        <dbReference type="EMBL" id="MBB5200072.1"/>
    </source>
</evidence>
<evidence type="ECO:0000256" key="2">
    <source>
        <dbReference type="ARBA" id="ARBA00022448"/>
    </source>
</evidence>
<proteinExistence type="inferred from homology"/>
<evidence type="ECO:0000256" key="3">
    <source>
        <dbReference type="ARBA" id="ARBA00022729"/>
    </source>
</evidence>
<dbReference type="CDD" id="cd13688">
    <property type="entry name" value="PBP2_GltI_DEBP"/>
    <property type="match status" value="1"/>
</dbReference>
<keyword evidence="2" id="KW-0813">Transport</keyword>
<dbReference type="PANTHER" id="PTHR30085:SF2">
    <property type="entry name" value="GLUTAMATE_ASPARTATE IMPORT SOLUTE-BINDING PROTEIN"/>
    <property type="match status" value="1"/>
</dbReference>
<dbReference type="Pfam" id="PF00497">
    <property type="entry name" value="SBP_bac_3"/>
    <property type="match status" value="1"/>
</dbReference>
<keyword evidence="3 4" id="KW-0732">Signal</keyword>
<dbReference type="EMBL" id="JACHHQ010000004">
    <property type="protein sequence ID" value="MBB5200072.1"/>
    <property type="molecule type" value="Genomic_DNA"/>
</dbReference>
<sequence length="313" mass="34586">MPTSTQPDLRSSGKVDSGLKKLALACSMLLTGIASANVHADVLGKIRESQTMTIAYREGAIPFSFLDQNKQPTGYAVDICLKIAEAVKHQLKLPQLAIVYVPVTSSTRIPTIVEGKADLECGVTTNTAERRKQVGFTIAHFIAGVRMIVNTDSGIKNWPDLRDKKVASTKGTTSVQILTDRGQVRSLNIALREGREHTDSFRMLEDKKVDAFVMDDVLLYGLRAASKKPAAYAVVGDALSTEPYAIMLNKDDPIFKTLVDREMAHLIQDGELNAMYQKWFLNPIAAKNNINLKMPMGYLLRESWRFPSDQVGD</sequence>
<comment type="similarity">
    <text evidence="1">Belongs to the bacterial solute-binding protein 3 family.</text>
</comment>
<dbReference type="GO" id="GO:0030288">
    <property type="term" value="C:outer membrane-bounded periplasmic space"/>
    <property type="evidence" value="ECO:0007669"/>
    <property type="project" value="TreeGrafter"/>
</dbReference>
<protein>
    <submittedName>
        <fullName evidence="6">Glutamate/aspartate transport system substrate-binding protein</fullName>
    </submittedName>
</protein>
<evidence type="ECO:0000256" key="4">
    <source>
        <dbReference type="SAM" id="SignalP"/>
    </source>
</evidence>
<comment type="caution">
    <text evidence="6">The sequence shown here is derived from an EMBL/GenBank/DDBJ whole genome shotgun (WGS) entry which is preliminary data.</text>
</comment>
<feature type="signal peptide" evidence="4">
    <location>
        <begin position="1"/>
        <end position="36"/>
    </location>
</feature>
<accession>A0A840RSD8</accession>
<evidence type="ECO:0000256" key="1">
    <source>
        <dbReference type="ARBA" id="ARBA00010333"/>
    </source>
</evidence>
<name>A0A840RSD8_9BURK</name>
<dbReference type="PANTHER" id="PTHR30085">
    <property type="entry name" value="AMINO ACID ABC TRANSPORTER PERMEASE"/>
    <property type="match status" value="1"/>
</dbReference>